<evidence type="ECO:0000313" key="6">
    <source>
        <dbReference type="Proteomes" id="UP000679749"/>
    </source>
</evidence>
<proteinExistence type="inferred from homology"/>
<dbReference type="PANTHER" id="PTHR22916">
    <property type="entry name" value="GLYCOSYLTRANSFERASE"/>
    <property type="match status" value="1"/>
</dbReference>
<evidence type="ECO:0000256" key="3">
    <source>
        <dbReference type="ARBA" id="ARBA00022679"/>
    </source>
</evidence>
<reference evidence="5" key="1">
    <citation type="submission" date="2021-05" db="EMBL/GenBank/DDBJ databases">
        <title>Novel Bacillus species.</title>
        <authorList>
            <person name="Liu G."/>
        </authorList>
    </citation>
    <scope>NUCLEOTIDE SEQUENCE</scope>
    <source>
        <strain evidence="5">FJAT-49825</strain>
    </source>
</reference>
<evidence type="ECO:0000259" key="4">
    <source>
        <dbReference type="Pfam" id="PF00535"/>
    </source>
</evidence>
<dbReference type="InterPro" id="IPR029044">
    <property type="entry name" value="Nucleotide-diphossugar_trans"/>
</dbReference>
<dbReference type="PANTHER" id="PTHR22916:SF51">
    <property type="entry name" value="GLYCOSYLTRANSFERASE EPSH-RELATED"/>
    <property type="match status" value="1"/>
</dbReference>
<comment type="similarity">
    <text evidence="1">Belongs to the glycosyltransferase 2 family.</text>
</comment>
<dbReference type="InterPro" id="IPR001173">
    <property type="entry name" value="Glyco_trans_2-like"/>
</dbReference>
<gene>
    <name evidence="5" type="ORF">KHA99_09540</name>
</gene>
<dbReference type="GO" id="GO:0016757">
    <property type="term" value="F:glycosyltransferase activity"/>
    <property type="evidence" value="ECO:0007669"/>
    <property type="project" value="UniProtKB-KW"/>
</dbReference>
<keyword evidence="6" id="KW-1185">Reference proteome</keyword>
<dbReference type="EC" id="2.4.-.-" evidence="5"/>
<dbReference type="Gene3D" id="3.90.550.10">
    <property type="entry name" value="Spore Coat Polysaccharide Biosynthesis Protein SpsA, Chain A"/>
    <property type="match status" value="1"/>
</dbReference>
<dbReference type="AlphaFoldDB" id="A0A942U738"/>
<comment type="caution">
    <text evidence="5">The sequence shown here is derived from an EMBL/GenBank/DDBJ whole genome shotgun (WGS) entry which is preliminary data.</text>
</comment>
<protein>
    <submittedName>
        <fullName evidence="5">Glycosyltransferase</fullName>
        <ecNumber evidence="5">2.4.-.-</ecNumber>
    </submittedName>
</protein>
<keyword evidence="3 5" id="KW-0808">Transferase</keyword>
<dbReference type="RefSeq" id="WP_213117222.1">
    <property type="nucleotide sequence ID" value="NZ_JAGYPF010000002.1"/>
</dbReference>
<feature type="domain" description="Glycosyltransferase 2-like" evidence="4">
    <location>
        <begin position="6"/>
        <end position="175"/>
    </location>
</feature>
<name>A0A942U738_9BACI</name>
<dbReference type="Pfam" id="PF00535">
    <property type="entry name" value="Glycos_transf_2"/>
    <property type="match status" value="1"/>
</dbReference>
<organism evidence="5 6">
    <name type="scientific">Neobacillus rhizophilus</name>
    <dbReference type="NCBI Taxonomy" id="2833579"/>
    <lineage>
        <taxon>Bacteria</taxon>
        <taxon>Bacillati</taxon>
        <taxon>Bacillota</taxon>
        <taxon>Bacilli</taxon>
        <taxon>Bacillales</taxon>
        <taxon>Bacillaceae</taxon>
        <taxon>Neobacillus</taxon>
    </lineage>
</organism>
<dbReference type="EMBL" id="JAGYPF010000002">
    <property type="protein sequence ID" value="MBS4212689.1"/>
    <property type="molecule type" value="Genomic_DNA"/>
</dbReference>
<evidence type="ECO:0000313" key="5">
    <source>
        <dbReference type="EMBL" id="MBS4212689.1"/>
    </source>
</evidence>
<dbReference type="Proteomes" id="UP000679749">
    <property type="component" value="Unassembled WGS sequence"/>
</dbReference>
<accession>A0A942U738</accession>
<keyword evidence="2 5" id="KW-0328">Glycosyltransferase</keyword>
<evidence type="ECO:0000256" key="1">
    <source>
        <dbReference type="ARBA" id="ARBA00006739"/>
    </source>
</evidence>
<sequence>MKEKISVIVPVYNVEKYLSKCINSIINQTYTNLEIILVDDGSTDNSGDICDCYASKDTRIKVIHKENGGLSDARNMGLGVATGGYVNFIDSDDYIHEKFHEVLMKLISSHNADIAQCDYLKIYEETDPEISDIGNNQFEKVTVLNNIEALNQLYNNLIKGVVWNKLYKRDLFKDIRFPKGKIHEDDFTTYKLLFNSNKIIITSYQLYYYLQRSNSIMGSKFNAKHLDSLEAFSNQILFFNKNELYDLKNKAIIKLENNIRGFMRKVLDSDLDNKELLFHYLVNYYRENFHYFKNNLNIVGLRKVIIYMIRYSPSIIVKILCGVLNIRDKITGINDQK</sequence>
<evidence type="ECO:0000256" key="2">
    <source>
        <dbReference type="ARBA" id="ARBA00022676"/>
    </source>
</evidence>
<dbReference type="SUPFAM" id="SSF53448">
    <property type="entry name" value="Nucleotide-diphospho-sugar transferases"/>
    <property type="match status" value="1"/>
</dbReference>